<reference evidence="7 8" key="1">
    <citation type="journal article" date="2019" name="Syst. Appl. Microbiol.">
        <title>Characterization of Bifidobacterium species in feaces of the Egyptian fruit bat: Description of B. vespertilionis sp. nov. and B. rousetti sp. nov.</title>
        <authorList>
            <person name="Modesto M."/>
            <person name="Satti M."/>
            <person name="Watanabe K."/>
            <person name="Puglisi E."/>
            <person name="Morelli L."/>
            <person name="Huang C.-H."/>
            <person name="Liou J.-S."/>
            <person name="Miyashita M."/>
            <person name="Tamura T."/>
            <person name="Saito S."/>
            <person name="Mori K."/>
            <person name="Huang L."/>
            <person name="Sciavilla P."/>
            <person name="Sandri C."/>
            <person name="Spiezio C."/>
            <person name="Vitali F."/>
            <person name="Cavalieri D."/>
            <person name="Perpetuini G."/>
            <person name="Tofalo R."/>
            <person name="Bonetti A."/>
            <person name="Arita M."/>
            <person name="Mattarelli P."/>
        </authorList>
    </citation>
    <scope>NUCLEOTIDE SEQUENCE [LARGE SCALE GENOMIC DNA]</scope>
    <source>
        <strain evidence="7 8">RST27</strain>
    </source>
</reference>
<evidence type="ECO:0000256" key="5">
    <source>
        <dbReference type="ARBA" id="ARBA00023136"/>
    </source>
</evidence>
<feature type="transmembrane region" description="Helical" evidence="6">
    <location>
        <begin position="246"/>
        <end position="270"/>
    </location>
</feature>
<dbReference type="GO" id="GO:0022857">
    <property type="term" value="F:transmembrane transporter activity"/>
    <property type="evidence" value="ECO:0007669"/>
    <property type="project" value="InterPro"/>
</dbReference>
<sequence length="469" mass="51205">MAAHVEDSKEHLEKELSPLNVCALAFGCIIGWGAFVMPGNTFLPRSGPLGTALGMLVASGIMIVIACNYHFMIKRFPVAGGGFIYAKHAFGDRHAFFCGWFLVLSYAALVPMNATALALIVRNLWGDVFRQGIEYRMMGNPIYLWEVLIAVIAILFFGVLCIVGVKQVGSFQILLTAALIIGVALVCIPAVFSPVSVFPEPLLRPGQSSFSAVVAILAVAPWAFVGFDTVPQSAEEYKFSPNKTRVIMVVSILFGAFVYVALNTLTASVIPQRFSNWYEYIQQVPSLSGIEALPTFNAAYRLLGRFGLVVLSAAVFGAILSGLLGFFMASSRLVYSMAVSNILPECFGRIDSKRHTPRNAIVFLLCFALIAPFFGRTVLGWLVDMSSLGAAIGYAYTSAAALKYAVRDRNRWICFTGVLGIIFAVLFMVILLVPIPSLECSLGRESYICLAIWVVLGLLFYLYSVRSRH</sequence>
<evidence type="ECO:0000256" key="2">
    <source>
        <dbReference type="ARBA" id="ARBA00022475"/>
    </source>
</evidence>
<dbReference type="Gene3D" id="1.20.1740.10">
    <property type="entry name" value="Amino acid/polyamine transporter I"/>
    <property type="match status" value="1"/>
</dbReference>
<protein>
    <submittedName>
        <fullName evidence="7">APC family permease</fullName>
    </submittedName>
</protein>
<feature type="transmembrane region" description="Helical" evidence="6">
    <location>
        <begin position="142"/>
        <end position="165"/>
    </location>
</feature>
<dbReference type="InterPro" id="IPR002293">
    <property type="entry name" value="AA/rel_permease1"/>
</dbReference>
<dbReference type="PANTHER" id="PTHR42770">
    <property type="entry name" value="AMINO ACID TRANSPORTER-RELATED"/>
    <property type="match status" value="1"/>
</dbReference>
<dbReference type="RefSeq" id="WP_150394889.1">
    <property type="nucleotide sequence ID" value="NZ_RZJP01000005.1"/>
</dbReference>
<accession>A0A5M9Z9I1</accession>
<feature type="transmembrane region" description="Helical" evidence="6">
    <location>
        <begin position="207"/>
        <end position="225"/>
    </location>
</feature>
<feature type="transmembrane region" description="Helical" evidence="6">
    <location>
        <begin position="172"/>
        <end position="195"/>
    </location>
</feature>
<keyword evidence="4 6" id="KW-1133">Transmembrane helix</keyword>
<evidence type="ECO:0000313" key="7">
    <source>
        <dbReference type="EMBL" id="KAA8815146.1"/>
    </source>
</evidence>
<organism evidence="7 8">
    <name type="scientific">Bifidobacterium callitrichos</name>
    <dbReference type="NCBI Taxonomy" id="762209"/>
    <lineage>
        <taxon>Bacteria</taxon>
        <taxon>Bacillati</taxon>
        <taxon>Actinomycetota</taxon>
        <taxon>Actinomycetes</taxon>
        <taxon>Bifidobacteriales</taxon>
        <taxon>Bifidobacteriaceae</taxon>
        <taxon>Bifidobacterium</taxon>
    </lineage>
</organism>
<feature type="transmembrane region" description="Helical" evidence="6">
    <location>
        <begin position="445"/>
        <end position="463"/>
    </location>
</feature>
<feature type="transmembrane region" description="Helical" evidence="6">
    <location>
        <begin position="49"/>
        <end position="73"/>
    </location>
</feature>
<name>A0A5M9Z9I1_9BIFI</name>
<keyword evidence="3 6" id="KW-0812">Transmembrane</keyword>
<feature type="transmembrane region" description="Helical" evidence="6">
    <location>
        <begin position="388"/>
        <end position="406"/>
    </location>
</feature>
<comment type="subcellular location">
    <subcellularLocation>
        <location evidence="1">Cell membrane</location>
        <topology evidence="1">Multi-pass membrane protein</topology>
    </subcellularLocation>
</comment>
<feature type="transmembrane region" description="Helical" evidence="6">
    <location>
        <begin position="19"/>
        <end position="37"/>
    </location>
</feature>
<feature type="transmembrane region" description="Helical" evidence="6">
    <location>
        <begin position="360"/>
        <end position="382"/>
    </location>
</feature>
<evidence type="ECO:0000313" key="8">
    <source>
        <dbReference type="Proteomes" id="UP000326060"/>
    </source>
</evidence>
<dbReference type="Pfam" id="PF13520">
    <property type="entry name" value="AA_permease_2"/>
    <property type="match status" value="1"/>
</dbReference>
<proteinExistence type="predicted"/>
<dbReference type="PANTHER" id="PTHR42770:SF7">
    <property type="entry name" value="MEMBRANE PROTEIN"/>
    <property type="match status" value="1"/>
</dbReference>
<comment type="caution">
    <text evidence="7">The sequence shown here is derived from an EMBL/GenBank/DDBJ whole genome shotgun (WGS) entry which is preliminary data.</text>
</comment>
<keyword evidence="2" id="KW-1003">Cell membrane</keyword>
<gene>
    <name evidence="7" type="ORF">EMB92_10815</name>
</gene>
<evidence type="ECO:0000256" key="6">
    <source>
        <dbReference type="SAM" id="Phobius"/>
    </source>
</evidence>
<dbReference type="AlphaFoldDB" id="A0A5M9Z9I1"/>
<evidence type="ECO:0000256" key="1">
    <source>
        <dbReference type="ARBA" id="ARBA00004651"/>
    </source>
</evidence>
<dbReference type="InterPro" id="IPR050367">
    <property type="entry name" value="APC_superfamily"/>
</dbReference>
<dbReference type="PIRSF" id="PIRSF006060">
    <property type="entry name" value="AA_transporter"/>
    <property type="match status" value="1"/>
</dbReference>
<dbReference type="Proteomes" id="UP000326060">
    <property type="component" value="Unassembled WGS sequence"/>
</dbReference>
<keyword evidence="5 6" id="KW-0472">Membrane</keyword>
<feature type="transmembrane region" description="Helical" evidence="6">
    <location>
        <begin position="306"/>
        <end position="327"/>
    </location>
</feature>
<dbReference type="EMBL" id="RZJP01000005">
    <property type="protein sequence ID" value="KAA8815146.1"/>
    <property type="molecule type" value="Genomic_DNA"/>
</dbReference>
<evidence type="ECO:0000256" key="4">
    <source>
        <dbReference type="ARBA" id="ARBA00022989"/>
    </source>
</evidence>
<feature type="transmembrane region" description="Helical" evidence="6">
    <location>
        <begin position="94"/>
        <end position="122"/>
    </location>
</feature>
<feature type="transmembrane region" description="Helical" evidence="6">
    <location>
        <begin position="413"/>
        <end position="433"/>
    </location>
</feature>
<dbReference type="GO" id="GO:0005886">
    <property type="term" value="C:plasma membrane"/>
    <property type="evidence" value="ECO:0007669"/>
    <property type="project" value="UniProtKB-SubCell"/>
</dbReference>
<evidence type="ECO:0000256" key="3">
    <source>
        <dbReference type="ARBA" id="ARBA00022692"/>
    </source>
</evidence>